<dbReference type="PANTHER" id="PTHR45856">
    <property type="entry name" value="ALPHA/BETA-HYDROLASES SUPERFAMILY PROTEIN"/>
    <property type="match status" value="1"/>
</dbReference>
<accession>A0A067PUN6</accession>
<feature type="signal peptide" evidence="6">
    <location>
        <begin position="1"/>
        <end position="18"/>
    </location>
</feature>
<sequence length="290" mass="31862">MYPVPLLLTLALVVRVLSHPFAQDKLQAPDYPGVPPAFFNDLVWYFKYATSAYSFFCLYPNGKTLVRLFNDPITDTNGFVARDDTRKEIVVAFRGTWSAVDIATDANVLLTDFVTFGLHPPAGTKVHAGFLFAWNTVALDVITSVERQVSHHPGYSIVTSGHSMGGSLASLAAVTLQANLPGIPIRLYTYGQPRTGNEEFAMFVNDRLGFNSSRIVHTSDGVPTIIPVDLGYRHHGVEYWQRPDPASASTTRRCDADGEDPTCSTMNPSRGLNVAHDFYFGIPAVTPFCI</sequence>
<evidence type="ECO:0000313" key="9">
    <source>
        <dbReference type="Proteomes" id="UP000027265"/>
    </source>
</evidence>
<feature type="region of interest" description="Disordered" evidence="5">
    <location>
        <begin position="243"/>
        <end position="262"/>
    </location>
</feature>
<evidence type="ECO:0000256" key="6">
    <source>
        <dbReference type="SAM" id="SignalP"/>
    </source>
</evidence>
<dbReference type="EMBL" id="KL197717">
    <property type="protein sequence ID" value="KDQ58538.1"/>
    <property type="molecule type" value="Genomic_DNA"/>
</dbReference>
<dbReference type="GO" id="GO:0006629">
    <property type="term" value="P:lipid metabolic process"/>
    <property type="evidence" value="ECO:0007669"/>
    <property type="project" value="InterPro"/>
</dbReference>
<keyword evidence="1" id="KW-1015">Disulfide bond</keyword>
<protein>
    <recommendedName>
        <fullName evidence="7">Fungal lipase-type domain-containing protein</fullName>
    </recommendedName>
</protein>
<dbReference type="OrthoDB" id="438440at2759"/>
<dbReference type="AlphaFoldDB" id="A0A067PUN6"/>
<dbReference type="SUPFAM" id="SSF53474">
    <property type="entry name" value="alpha/beta-Hydrolases"/>
    <property type="match status" value="1"/>
</dbReference>
<comment type="catalytic activity">
    <reaction evidence="4">
        <text>a monoacylglycerol + H2O = glycerol + a fatty acid + H(+)</text>
        <dbReference type="Rhea" id="RHEA:15245"/>
        <dbReference type="ChEBI" id="CHEBI:15377"/>
        <dbReference type="ChEBI" id="CHEBI:15378"/>
        <dbReference type="ChEBI" id="CHEBI:17408"/>
        <dbReference type="ChEBI" id="CHEBI:17754"/>
        <dbReference type="ChEBI" id="CHEBI:28868"/>
    </reaction>
</comment>
<evidence type="ECO:0000256" key="1">
    <source>
        <dbReference type="ARBA" id="ARBA00023157"/>
    </source>
</evidence>
<gene>
    <name evidence="8" type="ORF">JAAARDRAFT_57461</name>
</gene>
<evidence type="ECO:0000256" key="5">
    <source>
        <dbReference type="SAM" id="MobiDB-lite"/>
    </source>
</evidence>
<dbReference type="InterPro" id="IPR002921">
    <property type="entry name" value="Fungal_lipase-type"/>
</dbReference>
<feature type="chain" id="PRO_5001643503" description="Fungal lipase-type domain-containing protein" evidence="6">
    <location>
        <begin position="19"/>
        <end position="290"/>
    </location>
</feature>
<evidence type="ECO:0000256" key="4">
    <source>
        <dbReference type="ARBA" id="ARBA00048461"/>
    </source>
</evidence>
<dbReference type="Proteomes" id="UP000027265">
    <property type="component" value="Unassembled WGS sequence"/>
</dbReference>
<dbReference type="InterPro" id="IPR029058">
    <property type="entry name" value="AB_hydrolase_fold"/>
</dbReference>
<dbReference type="Pfam" id="PF01764">
    <property type="entry name" value="Lipase_3"/>
    <property type="match status" value="1"/>
</dbReference>
<reference evidence="9" key="1">
    <citation type="journal article" date="2014" name="Proc. Natl. Acad. Sci. U.S.A.">
        <title>Extensive sampling of basidiomycete genomes demonstrates inadequacy of the white-rot/brown-rot paradigm for wood decay fungi.</title>
        <authorList>
            <person name="Riley R."/>
            <person name="Salamov A.A."/>
            <person name="Brown D.W."/>
            <person name="Nagy L.G."/>
            <person name="Floudas D."/>
            <person name="Held B.W."/>
            <person name="Levasseur A."/>
            <person name="Lombard V."/>
            <person name="Morin E."/>
            <person name="Otillar R."/>
            <person name="Lindquist E.A."/>
            <person name="Sun H."/>
            <person name="LaButti K.M."/>
            <person name="Schmutz J."/>
            <person name="Jabbour D."/>
            <person name="Luo H."/>
            <person name="Baker S.E."/>
            <person name="Pisabarro A.G."/>
            <person name="Walton J.D."/>
            <person name="Blanchette R.A."/>
            <person name="Henrissat B."/>
            <person name="Martin F."/>
            <person name="Cullen D."/>
            <person name="Hibbett D.S."/>
            <person name="Grigoriev I.V."/>
        </authorList>
    </citation>
    <scope>NUCLEOTIDE SEQUENCE [LARGE SCALE GENOMIC DNA]</scope>
    <source>
        <strain evidence="9">MUCL 33604</strain>
    </source>
</reference>
<organism evidence="8 9">
    <name type="scientific">Jaapia argillacea MUCL 33604</name>
    <dbReference type="NCBI Taxonomy" id="933084"/>
    <lineage>
        <taxon>Eukaryota</taxon>
        <taxon>Fungi</taxon>
        <taxon>Dikarya</taxon>
        <taxon>Basidiomycota</taxon>
        <taxon>Agaricomycotina</taxon>
        <taxon>Agaricomycetes</taxon>
        <taxon>Agaricomycetidae</taxon>
        <taxon>Jaapiales</taxon>
        <taxon>Jaapiaceae</taxon>
        <taxon>Jaapia</taxon>
    </lineage>
</organism>
<evidence type="ECO:0000259" key="7">
    <source>
        <dbReference type="Pfam" id="PF01764"/>
    </source>
</evidence>
<dbReference type="InParanoid" id="A0A067PUN6"/>
<keyword evidence="6" id="KW-0732">Signal</keyword>
<evidence type="ECO:0000256" key="2">
    <source>
        <dbReference type="ARBA" id="ARBA00043996"/>
    </source>
</evidence>
<name>A0A067PUN6_9AGAM</name>
<dbReference type="PANTHER" id="PTHR45856:SF11">
    <property type="entry name" value="FUNGAL LIPASE-LIKE DOMAIN-CONTAINING PROTEIN"/>
    <property type="match status" value="1"/>
</dbReference>
<dbReference type="CDD" id="cd00519">
    <property type="entry name" value="Lipase_3"/>
    <property type="match status" value="1"/>
</dbReference>
<evidence type="ECO:0000313" key="8">
    <source>
        <dbReference type="EMBL" id="KDQ58538.1"/>
    </source>
</evidence>
<dbReference type="InterPro" id="IPR051218">
    <property type="entry name" value="Sec_MonoDiacylglyc_Lipase"/>
</dbReference>
<keyword evidence="9" id="KW-1185">Reference proteome</keyword>
<comment type="catalytic activity">
    <reaction evidence="3">
        <text>a diacylglycerol + H2O = a monoacylglycerol + a fatty acid + H(+)</text>
        <dbReference type="Rhea" id="RHEA:32731"/>
        <dbReference type="ChEBI" id="CHEBI:15377"/>
        <dbReference type="ChEBI" id="CHEBI:15378"/>
        <dbReference type="ChEBI" id="CHEBI:17408"/>
        <dbReference type="ChEBI" id="CHEBI:18035"/>
        <dbReference type="ChEBI" id="CHEBI:28868"/>
    </reaction>
</comment>
<proteinExistence type="inferred from homology"/>
<dbReference type="HOGENOM" id="CLU_032957_1_1_1"/>
<comment type="similarity">
    <text evidence="2">Belongs to the AB hydrolase superfamily. Lipase family. Class 3 subfamily.</text>
</comment>
<dbReference type="Gene3D" id="3.40.50.1820">
    <property type="entry name" value="alpha/beta hydrolase"/>
    <property type="match status" value="1"/>
</dbReference>
<evidence type="ECO:0000256" key="3">
    <source>
        <dbReference type="ARBA" id="ARBA00047591"/>
    </source>
</evidence>
<feature type="domain" description="Fungal lipase-type" evidence="7">
    <location>
        <begin position="90"/>
        <end position="228"/>
    </location>
</feature>